<dbReference type="InterPro" id="IPR000182">
    <property type="entry name" value="GNAT_dom"/>
</dbReference>
<dbReference type="GO" id="GO:0008999">
    <property type="term" value="F:protein-N-terminal-alanine acetyltransferase activity"/>
    <property type="evidence" value="ECO:0007669"/>
    <property type="project" value="TreeGrafter"/>
</dbReference>
<comment type="caution">
    <text evidence="2">The sequence shown here is derived from an EMBL/GenBank/DDBJ whole genome shotgun (WGS) entry which is preliminary data.</text>
</comment>
<feature type="domain" description="N-acetyltransferase" evidence="1">
    <location>
        <begin position="21"/>
        <end position="153"/>
    </location>
</feature>
<proteinExistence type="predicted"/>
<gene>
    <name evidence="2" type="ORF">E6H01_12150</name>
</gene>
<dbReference type="Pfam" id="PF13302">
    <property type="entry name" value="Acetyltransf_3"/>
    <property type="match status" value="1"/>
</dbReference>
<dbReference type="PANTHER" id="PTHR43441:SF11">
    <property type="entry name" value="RIBOSOMAL-PROTEIN-SERINE ACETYLTRANSFERASE"/>
    <property type="match status" value="1"/>
</dbReference>
<dbReference type="EMBL" id="VBAL01000159">
    <property type="protein sequence ID" value="TMI98614.1"/>
    <property type="molecule type" value="Genomic_DNA"/>
</dbReference>
<dbReference type="GO" id="GO:1990189">
    <property type="term" value="F:protein N-terminal-serine acetyltransferase activity"/>
    <property type="evidence" value="ECO:0007669"/>
    <property type="project" value="TreeGrafter"/>
</dbReference>
<protein>
    <submittedName>
        <fullName evidence="2">GNAT family N-acetyltransferase</fullName>
    </submittedName>
</protein>
<keyword evidence="2" id="KW-0808">Transferase</keyword>
<dbReference type="AlphaFoldDB" id="A0A537KS79"/>
<dbReference type="Proteomes" id="UP000319353">
    <property type="component" value="Unassembled WGS sequence"/>
</dbReference>
<evidence type="ECO:0000313" key="2">
    <source>
        <dbReference type="EMBL" id="TMI98614.1"/>
    </source>
</evidence>
<dbReference type="Gene3D" id="3.40.630.30">
    <property type="match status" value="1"/>
</dbReference>
<dbReference type="InterPro" id="IPR016181">
    <property type="entry name" value="Acyl_CoA_acyltransferase"/>
</dbReference>
<dbReference type="PANTHER" id="PTHR43441">
    <property type="entry name" value="RIBOSOMAL-PROTEIN-SERINE ACETYLTRANSFERASE"/>
    <property type="match status" value="1"/>
</dbReference>
<accession>A0A537KS79</accession>
<dbReference type="InterPro" id="IPR051908">
    <property type="entry name" value="Ribosomal_N-acetyltransferase"/>
</dbReference>
<evidence type="ECO:0000313" key="3">
    <source>
        <dbReference type="Proteomes" id="UP000319353"/>
    </source>
</evidence>
<dbReference type="SUPFAM" id="SSF55729">
    <property type="entry name" value="Acyl-CoA N-acyltransferases (Nat)"/>
    <property type="match status" value="1"/>
</dbReference>
<organism evidence="2 3">
    <name type="scientific">Candidatus Segetimicrobium genomatis</name>
    <dbReference type="NCBI Taxonomy" id="2569760"/>
    <lineage>
        <taxon>Bacteria</taxon>
        <taxon>Bacillati</taxon>
        <taxon>Candidatus Sysuimicrobiota</taxon>
        <taxon>Candidatus Sysuimicrobiia</taxon>
        <taxon>Candidatus Sysuimicrobiales</taxon>
        <taxon>Candidatus Segetimicrobiaceae</taxon>
        <taxon>Candidatus Segetimicrobium</taxon>
    </lineage>
</organism>
<sequence>MPTANTTGASYRRRSPTMKLLPLDSPDLIELVAGWLGKPDNYKWLDFGNGVQTLTPITLKIMTQRDIQVLRVYTANDRDLPIGVVGLTNVDRKFKTASLWAVLGNKRYGGCTTAALSKLLTFGFTELGLGAINAWTVETNSPAQRALERLHFKYIGRQRQCHYIDGRPLDRLLFDLLATEHQGV</sequence>
<dbReference type="GO" id="GO:0005737">
    <property type="term" value="C:cytoplasm"/>
    <property type="evidence" value="ECO:0007669"/>
    <property type="project" value="TreeGrafter"/>
</dbReference>
<evidence type="ECO:0000259" key="1">
    <source>
        <dbReference type="Pfam" id="PF13302"/>
    </source>
</evidence>
<name>A0A537KS79_9BACT</name>
<reference evidence="2 3" key="1">
    <citation type="journal article" date="2019" name="Nat. Microbiol.">
        <title>Mediterranean grassland soil C-N compound turnover is dependent on rainfall and depth, and is mediated by genomically divergent microorganisms.</title>
        <authorList>
            <person name="Diamond S."/>
            <person name="Andeer P.F."/>
            <person name="Li Z."/>
            <person name="Crits-Christoph A."/>
            <person name="Burstein D."/>
            <person name="Anantharaman K."/>
            <person name="Lane K.R."/>
            <person name="Thomas B.C."/>
            <person name="Pan C."/>
            <person name="Northen T.R."/>
            <person name="Banfield J.F."/>
        </authorList>
    </citation>
    <scope>NUCLEOTIDE SEQUENCE [LARGE SCALE GENOMIC DNA]</scope>
    <source>
        <strain evidence="2">NP_4</strain>
    </source>
</reference>